<accession>A0A1G1ZGM0</accession>
<dbReference type="EMBL" id="MHJG01000018">
    <property type="protein sequence ID" value="OGY63723.1"/>
    <property type="molecule type" value="Genomic_DNA"/>
</dbReference>
<protein>
    <submittedName>
        <fullName evidence="2">Uncharacterized protein</fullName>
    </submittedName>
</protein>
<feature type="transmembrane region" description="Helical" evidence="1">
    <location>
        <begin position="52"/>
        <end position="76"/>
    </location>
</feature>
<dbReference type="Proteomes" id="UP000177960">
    <property type="component" value="Unassembled WGS sequence"/>
</dbReference>
<evidence type="ECO:0000313" key="2">
    <source>
        <dbReference type="EMBL" id="OGY63723.1"/>
    </source>
</evidence>
<keyword evidence="1" id="KW-0812">Transmembrane</keyword>
<sequence length="112" mass="12258">MPIILKDKYTVFAFALSAAILIIGFGITYTNLAGTDGLLVIHFDNFRGADFFGAKSAVFGILAMALVTLAINFFLADEFYFKERFLSYLLASVTAIFSILILMAVNVIISVN</sequence>
<feature type="transmembrane region" description="Helical" evidence="1">
    <location>
        <begin position="88"/>
        <end position="109"/>
    </location>
</feature>
<keyword evidence="1" id="KW-1133">Transmembrane helix</keyword>
<comment type="caution">
    <text evidence="2">The sequence shown here is derived from an EMBL/GenBank/DDBJ whole genome shotgun (WGS) entry which is preliminary data.</text>
</comment>
<reference evidence="2 3" key="1">
    <citation type="journal article" date="2016" name="Nat. Commun.">
        <title>Thousands of microbial genomes shed light on interconnected biogeochemical processes in an aquifer system.</title>
        <authorList>
            <person name="Anantharaman K."/>
            <person name="Brown C.T."/>
            <person name="Hug L.A."/>
            <person name="Sharon I."/>
            <person name="Castelle C.J."/>
            <person name="Probst A.J."/>
            <person name="Thomas B.C."/>
            <person name="Singh A."/>
            <person name="Wilkins M.J."/>
            <person name="Karaoz U."/>
            <person name="Brodie E.L."/>
            <person name="Williams K.H."/>
            <person name="Hubbard S.S."/>
            <person name="Banfield J.F."/>
        </authorList>
    </citation>
    <scope>NUCLEOTIDE SEQUENCE [LARGE SCALE GENOMIC DNA]</scope>
</reference>
<keyword evidence="1" id="KW-0472">Membrane</keyword>
<evidence type="ECO:0000256" key="1">
    <source>
        <dbReference type="SAM" id="Phobius"/>
    </source>
</evidence>
<evidence type="ECO:0000313" key="3">
    <source>
        <dbReference type="Proteomes" id="UP000177960"/>
    </source>
</evidence>
<name>A0A1G1ZGM0_9BACT</name>
<feature type="transmembrane region" description="Helical" evidence="1">
    <location>
        <begin position="12"/>
        <end position="32"/>
    </location>
</feature>
<dbReference type="AlphaFoldDB" id="A0A1G1ZGM0"/>
<organism evidence="2 3">
    <name type="scientific">Candidatus Harrisonbacteria bacterium RIFCSPHIGHO2_02_FULL_42_16</name>
    <dbReference type="NCBI Taxonomy" id="1798404"/>
    <lineage>
        <taxon>Bacteria</taxon>
        <taxon>Candidatus Harrisoniibacteriota</taxon>
    </lineage>
</organism>
<gene>
    <name evidence="2" type="ORF">A3B92_02180</name>
</gene>
<dbReference type="STRING" id="1798404.A3B92_02180"/>
<proteinExistence type="predicted"/>